<name>A0A5C4MXA8_9RHOB</name>
<evidence type="ECO:0000313" key="3">
    <source>
        <dbReference type="Proteomes" id="UP000305887"/>
    </source>
</evidence>
<dbReference type="AlphaFoldDB" id="A0A5C4MXA8"/>
<gene>
    <name evidence="2" type="ORF">FHG66_11555</name>
</gene>
<dbReference type="RefSeq" id="WP_139076904.1">
    <property type="nucleotide sequence ID" value="NZ_VDFU01000012.1"/>
</dbReference>
<reference evidence="2 3" key="1">
    <citation type="submission" date="2019-06" db="EMBL/GenBank/DDBJ databases">
        <title>YIM 131921 draft genome.</title>
        <authorList>
            <person name="Jiang L."/>
        </authorList>
    </citation>
    <scope>NUCLEOTIDE SEQUENCE [LARGE SCALE GENOMIC DNA]</scope>
    <source>
        <strain evidence="2 3">YIM 131921</strain>
    </source>
</reference>
<sequence>MKHDTLLEAGVGHEPCRYGRSRMIFRGPPRPLDGRHIAFVGGSATHGRLVPRPFPALLEEELGEVCVNFGQVNASVEAFLGDPLVGTACRDAVLTVVEVMGAANLSNRLYSVHPRRNDRFLRASPSLRAIYPDVDFADVCFTRHLLQHLHDAMPERFDIVREELQMAWLARMRTLLDRIGPRVLLVWTAARAPGSLSDSDDILGPEPTFVTPAMIDALRPQVLDVAMAFAGDEAVLETDAAAHQRVAAALLDPVRACLARESVRLTASR</sequence>
<proteinExistence type="predicted"/>
<organism evidence="2 3">
    <name type="scientific">Rubellimicrobium rubrum</name>
    <dbReference type="NCBI Taxonomy" id="2585369"/>
    <lineage>
        <taxon>Bacteria</taxon>
        <taxon>Pseudomonadati</taxon>
        <taxon>Pseudomonadota</taxon>
        <taxon>Alphaproteobacteria</taxon>
        <taxon>Rhodobacterales</taxon>
        <taxon>Roseobacteraceae</taxon>
        <taxon>Rubellimicrobium</taxon>
    </lineage>
</organism>
<dbReference type="Pfam" id="PF20078">
    <property type="entry name" value="DUF6473"/>
    <property type="match status" value="1"/>
</dbReference>
<dbReference type="InterPro" id="IPR045524">
    <property type="entry name" value="DUF6473"/>
</dbReference>
<feature type="domain" description="DUF6473" evidence="1">
    <location>
        <begin position="1"/>
        <end position="234"/>
    </location>
</feature>
<accession>A0A5C4MXA8</accession>
<protein>
    <recommendedName>
        <fullName evidence="1">DUF6473 domain-containing protein</fullName>
    </recommendedName>
</protein>
<comment type="caution">
    <text evidence="2">The sequence shown here is derived from an EMBL/GenBank/DDBJ whole genome shotgun (WGS) entry which is preliminary data.</text>
</comment>
<evidence type="ECO:0000313" key="2">
    <source>
        <dbReference type="EMBL" id="TNC49358.1"/>
    </source>
</evidence>
<dbReference type="EMBL" id="VDFU01000012">
    <property type="protein sequence ID" value="TNC49358.1"/>
    <property type="molecule type" value="Genomic_DNA"/>
</dbReference>
<evidence type="ECO:0000259" key="1">
    <source>
        <dbReference type="Pfam" id="PF20078"/>
    </source>
</evidence>
<dbReference type="Proteomes" id="UP000305887">
    <property type="component" value="Unassembled WGS sequence"/>
</dbReference>
<keyword evidence="3" id="KW-1185">Reference proteome</keyword>
<dbReference type="OrthoDB" id="7838347at2"/>